<dbReference type="EMBL" id="DF933809">
    <property type="protein sequence ID" value="GAM33759.1"/>
    <property type="molecule type" value="Genomic_DNA"/>
</dbReference>
<name>A0A698XNA6_TALPI</name>
<keyword evidence="3" id="KW-1185">Reference proteome</keyword>
<dbReference type="InterPro" id="IPR036770">
    <property type="entry name" value="Ankyrin_rpt-contain_sf"/>
</dbReference>
<reference evidence="3" key="1">
    <citation type="journal article" date="2015" name="Genome Announc.">
        <title>Draft genome sequence of Talaromyces cellulolyticus strain Y-94, a source of lignocellulosic biomass-degrading enzymes.</title>
        <authorList>
            <person name="Fujii T."/>
            <person name="Koike H."/>
            <person name="Sawayama S."/>
            <person name="Yano S."/>
            <person name="Inoue H."/>
        </authorList>
    </citation>
    <scope>NUCLEOTIDE SEQUENCE [LARGE SCALE GENOMIC DNA]</scope>
    <source>
        <strain evidence="3">Y-94</strain>
    </source>
</reference>
<feature type="repeat" description="ANK" evidence="1">
    <location>
        <begin position="89"/>
        <end position="121"/>
    </location>
</feature>
<dbReference type="PANTHER" id="PTHR24184">
    <property type="entry name" value="SI:CH211-189E2.2"/>
    <property type="match status" value="1"/>
</dbReference>
<evidence type="ECO:0000313" key="2">
    <source>
        <dbReference type="EMBL" id="GAM33759.1"/>
    </source>
</evidence>
<dbReference type="PANTHER" id="PTHR24184:SF11">
    <property type="entry name" value="ANKYRIN REPEAT AND SOCS BOX CONTAINING 3"/>
    <property type="match status" value="1"/>
</dbReference>
<keyword evidence="1" id="KW-0040">ANK repeat</keyword>
<accession>A0A698XNA6</accession>
<protein>
    <submittedName>
        <fullName evidence="2">Ankyrin repeat protein</fullName>
    </submittedName>
</protein>
<evidence type="ECO:0000313" key="3">
    <source>
        <dbReference type="Proteomes" id="UP000053095"/>
    </source>
</evidence>
<feature type="repeat" description="ANK" evidence="1">
    <location>
        <begin position="333"/>
        <end position="365"/>
    </location>
</feature>
<gene>
    <name evidence="2" type="ORF">TCE0_013r00894</name>
</gene>
<organism evidence="2 3">
    <name type="scientific">Talaromyces pinophilus</name>
    <name type="common">Penicillium pinophilum</name>
    <dbReference type="NCBI Taxonomy" id="128442"/>
    <lineage>
        <taxon>Eukaryota</taxon>
        <taxon>Fungi</taxon>
        <taxon>Dikarya</taxon>
        <taxon>Ascomycota</taxon>
        <taxon>Pezizomycotina</taxon>
        <taxon>Eurotiomycetes</taxon>
        <taxon>Eurotiomycetidae</taxon>
        <taxon>Eurotiales</taxon>
        <taxon>Trichocomaceae</taxon>
        <taxon>Talaromyces</taxon>
        <taxon>Talaromyces sect. Talaromyces</taxon>
    </lineage>
</organism>
<dbReference type="Gene3D" id="1.25.40.20">
    <property type="entry name" value="Ankyrin repeat-containing domain"/>
    <property type="match status" value="4"/>
</dbReference>
<proteinExistence type="predicted"/>
<dbReference type="Pfam" id="PF12796">
    <property type="entry name" value="Ank_2"/>
    <property type="match status" value="4"/>
</dbReference>
<feature type="repeat" description="ANK" evidence="1">
    <location>
        <begin position="267"/>
        <end position="299"/>
    </location>
</feature>
<dbReference type="PROSITE" id="PS50088">
    <property type="entry name" value="ANK_REPEAT"/>
    <property type="match status" value="6"/>
</dbReference>
<dbReference type="Proteomes" id="UP000053095">
    <property type="component" value="Unassembled WGS sequence"/>
</dbReference>
<feature type="repeat" description="ANK" evidence="1">
    <location>
        <begin position="300"/>
        <end position="332"/>
    </location>
</feature>
<evidence type="ECO:0000256" key="1">
    <source>
        <dbReference type="PROSITE-ProRule" id="PRU00023"/>
    </source>
</evidence>
<dbReference type="SUPFAM" id="SSF48403">
    <property type="entry name" value="Ankyrin repeat"/>
    <property type="match status" value="2"/>
</dbReference>
<sequence length="503" mass="54137">MSLLLSTLPPEILLQILKQHNILSESDLYSLVQVDHKLGSLAKEHLYKFNARQSHSSALSWAAETGALGTAQLALRYGADINVRSHLHGGGTPLFLAARNNHAGIVRWLLTKEGKLDVNSRGNMYHETALSIASQMGHVGVVKILLGHESILPDLADTAGQTPLFWACCNNHPAIVKALIGRGDVNVNHQRREDGATALMAAAASGYVDVVGVLLSSSKPERFNPNVCKSNDGMTALMLAAVKRHAGIFDLLLDKFPTIDLAAQDNQGMTTLLHAVSAGEESIVHNLIERGVNVNHQNADGVTPLALASSHGFERIVRLLLSHKADAMLLDKRGWSPLHWAAQSGHSGVVKLLLNNNSPGGTVDAGLRSFIGTTPLHCASWDGHYDIIYLLVSRKDVDINCEDNAGWTPLMWAASNNKTEILLLLLAHPHIQVNTRNHAGMTALCFAAKKGHGMAVEMLVSHPGVDLAVKDENGKTARMYALENGYGDIADVLSSETGRNVKA</sequence>
<dbReference type="PROSITE" id="PS50297">
    <property type="entry name" value="ANK_REP_REGION"/>
    <property type="match status" value="4"/>
</dbReference>
<dbReference type="Pfam" id="PF00023">
    <property type="entry name" value="Ank"/>
    <property type="match status" value="2"/>
</dbReference>
<dbReference type="SMART" id="SM00248">
    <property type="entry name" value="ANK"/>
    <property type="match status" value="13"/>
</dbReference>
<dbReference type="AlphaFoldDB" id="A0A698XNA6"/>
<feature type="repeat" description="ANK" evidence="1">
    <location>
        <begin position="54"/>
        <end position="86"/>
    </location>
</feature>
<dbReference type="InterPro" id="IPR002110">
    <property type="entry name" value="Ankyrin_rpt"/>
</dbReference>
<feature type="repeat" description="ANK" evidence="1">
    <location>
        <begin position="371"/>
        <end position="404"/>
    </location>
</feature>